<accession>A0A8G0P5E6</accession>
<name>A0A8G0P5E6_9FLAO</name>
<gene>
    <name evidence="1" type="ORF">JJC05_08505</name>
</gene>
<protein>
    <submittedName>
        <fullName evidence="1">Uncharacterized protein</fullName>
    </submittedName>
</protein>
<reference evidence="1" key="1">
    <citation type="submission" date="2020-12" db="EMBL/GenBank/DDBJ databases">
        <title>Genome sequencing of genetic groups of Flavobacterium columnare.</title>
        <authorList>
            <person name="Waldbieser G.C."/>
            <person name="Griffin M.J."/>
            <person name="LaFrentz B.R."/>
        </authorList>
    </citation>
    <scope>NUCLEOTIDE SEQUENCE</scope>
    <source>
        <strain evidence="1">90-106</strain>
    </source>
</reference>
<dbReference type="Proteomes" id="UP000824721">
    <property type="component" value="Chromosome"/>
</dbReference>
<evidence type="ECO:0000313" key="1">
    <source>
        <dbReference type="EMBL" id="QYS87947.1"/>
    </source>
</evidence>
<proteinExistence type="predicted"/>
<dbReference type="AlphaFoldDB" id="A0A8G0P5E6"/>
<organism evidence="1">
    <name type="scientific">Flavobacterium columnare</name>
    <dbReference type="NCBI Taxonomy" id="996"/>
    <lineage>
        <taxon>Bacteria</taxon>
        <taxon>Pseudomonadati</taxon>
        <taxon>Bacteroidota</taxon>
        <taxon>Flavobacteriia</taxon>
        <taxon>Flavobacteriales</taxon>
        <taxon>Flavobacteriaceae</taxon>
        <taxon>Flavobacterium</taxon>
    </lineage>
</organism>
<dbReference type="EMBL" id="CP067378">
    <property type="protein sequence ID" value="QYS87947.1"/>
    <property type="molecule type" value="Genomic_DNA"/>
</dbReference>
<sequence>MVGSTNSTNFIVGLDKKCNFNTEVYYCGTTTTLKAGNDYDDYLWTGPAGATFTPNKTSQEVTVNLPVFIR</sequence>
<dbReference type="KEGG" id="fdv:JJC05_08505"/>